<dbReference type="CDD" id="cd02440">
    <property type="entry name" value="AdoMet_MTases"/>
    <property type="match status" value="1"/>
</dbReference>
<dbReference type="GO" id="GO:0008757">
    <property type="term" value="F:S-adenosylmethionine-dependent methyltransferase activity"/>
    <property type="evidence" value="ECO:0007669"/>
    <property type="project" value="InterPro"/>
</dbReference>
<dbReference type="RefSeq" id="WP_188365390.1">
    <property type="nucleotide sequence ID" value="NZ_BAABJF010000003.1"/>
</dbReference>
<evidence type="ECO:0000313" key="3">
    <source>
        <dbReference type="Proteomes" id="UP000605253"/>
    </source>
</evidence>
<reference evidence="2" key="1">
    <citation type="journal article" date="2014" name="Int. J. Syst. Evol. Microbiol.">
        <title>Complete genome sequence of Corynebacterium casei LMG S-19264T (=DSM 44701T), isolated from a smear-ripened cheese.</title>
        <authorList>
            <consortium name="US DOE Joint Genome Institute (JGI-PGF)"/>
            <person name="Walter F."/>
            <person name="Albersmeier A."/>
            <person name="Kalinowski J."/>
            <person name="Ruckert C."/>
        </authorList>
    </citation>
    <scope>NUCLEOTIDE SEQUENCE</scope>
    <source>
        <strain evidence="2">CGMCC 1.12181</strain>
    </source>
</reference>
<dbReference type="Pfam" id="PF08241">
    <property type="entry name" value="Methyltransf_11"/>
    <property type="match status" value="1"/>
</dbReference>
<name>A0A917CT35_9GAMM</name>
<gene>
    <name evidence="2" type="ORF">GCM10011365_17860</name>
</gene>
<dbReference type="AlphaFoldDB" id="A0A917CT35"/>
<proteinExistence type="predicted"/>
<dbReference type="SUPFAM" id="SSF53335">
    <property type="entry name" value="S-adenosyl-L-methionine-dependent methyltransferases"/>
    <property type="match status" value="1"/>
</dbReference>
<dbReference type="InterPro" id="IPR029063">
    <property type="entry name" value="SAM-dependent_MTases_sf"/>
</dbReference>
<reference evidence="2" key="2">
    <citation type="submission" date="2020-09" db="EMBL/GenBank/DDBJ databases">
        <authorList>
            <person name="Sun Q."/>
            <person name="Zhou Y."/>
        </authorList>
    </citation>
    <scope>NUCLEOTIDE SEQUENCE</scope>
    <source>
        <strain evidence="2">CGMCC 1.12181</strain>
    </source>
</reference>
<evidence type="ECO:0000313" key="2">
    <source>
        <dbReference type="EMBL" id="GGF96880.1"/>
    </source>
</evidence>
<comment type="caution">
    <text evidence="2">The sequence shown here is derived from an EMBL/GenBank/DDBJ whole genome shotgun (WGS) entry which is preliminary data.</text>
</comment>
<dbReference type="InterPro" id="IPR013216">
    <property type="entry name" value="Methyltransf_11"/>
</dbReference>
<sequence length="208" mass="23805">MNASNIDKQAHWDHIFSDKPDESLGWYERDVSYTLDFFPPGLLDKPQTIFIVGAGTSQLVDGLLAMGYRLILNDISEAALARLRERIGEQKDIIWLAADLSHPLPNELPAVDIWIDRAVLHFLIDNQAIDNYFVNLYRLLKMNGYVLLAEFSESGAERCAGLPVRRYSLDDMNQRMLPDFALIKHAHYDYITPAGGQRPYLYALYQRS</sequence>
<dbReference type="EMBL" id="BMEO01000007">
    <property type="protein sequence ID" value="GGF96880.1"/>
    <property type="molecule type" value="Genomic_DNA"/>
</dbReference>
<feature type="domain" description="Methyltransferase type 11" evidence="1">
    <location>
        <begin position="52"/>
        <end position="147"/>
    </location>
</feature>
<dbReference type="Proteomes" id="UP000605253">
    <property type="component" value="Unassembled WGS sequence"/>
</dbReference>
<accession>A0A917CT35</accession>
<evidence type="ECO:0000259" key="1">
    <source>
        <dbReference type="Pfam" id="PF08241"/>
    </source>
</evidence>
<protein>
    <recommendedName>
        <fullName evidence="1">Methyltransferase type 11 domain-containing protein</fullName>
    </recommendedName>
</protein>
<dbReference type="Gene3D" id="3.40.50.150">
    <property type="entry name" value="Vaccinia Virus protein VP39"/>
    <property type="match status" value="1"/>
</dbReference>
<keyword evidence="3" id="KW-1185">Reference proteome</keyword>
<organism evidence="2 3">
    <name type="scientific">Marinicella pacifica</name>
    <dbReference type="NCBI Taxonomy" id="1171543"/>
    <lineage>
        <taxon>Bacteria</taxon>
        <taxon>Pseudomonadati</taxon>
        <taxon>Pseudomonadota</taxon>
        <taxon>Gammaproteobacteria</taxon>
        <taxon>Lysobacterales</taxon>
        <taxon>Marinicellaceae</taxon>
        <taxon>Marinicella</taxon>
    </lineage>
</organism>